<proteinExistence type="predicted"/>
<gene>
    <name evidence="2" type="ORF">HGM15179_019028</name>
</gene>
<feature type="region of interest" description="Disordered" evidence="1">
    <location>
        <begin position="77"/>
        <end position="100"/>
    </location>
</feature>
<evidence type="ECO:0000256" key="1">
    <source>
        <dbReference type="SAM" id="MobiDB-lite"/>
    </source>
</evidence>
<dbReference type="EMBL" id="SWJQ01001497">
    <property type="protein sequence ID" value="TRZ08077.1"/>
    <property type="molecule type" value="Genomic_DNA"/>
</dbReference>
<evidence type="ECO:0000313" key="2">
    <source>
        <dbReference type="EMBL" id="TRZ08077.1"/>
    </source>
</evidence>
<keyword evidence="3" id="KW-1185">Reference proteome</keyword>
<dbReference type="Proteomes" id="UP000796761">
    <property type="component" value="Unassembled WGS sequence"/>
</dbReference>
<reference evidence="2" key="1">
    <citation type="submission" date="2019-04" db="EMBL/GenBank/DDBJ databases">
        <title>Genome assembly of Zosterops borbonicus 15179.</title>
        <authorList>
            <person name="Leroy T."/>
            <person name="Anselmetti Y."/>
            <person name="Tilak M.-K."/>
            <person name="Nabholz B."/>
        </authorList>
    </citation>
    <scope>NUCLEOTIDE SEQUENCE</scope>
    <source>
        <strain evidence="2">HGM_15179</strain>
        <tissue evidence="2">Muscle</tissue>
    </source>
</reference>
<evidence type="ECO:0000313" key="3">
    <source>
        <dbReference type="Proteomes" id="UP000796761"/>
    </source>
</evidence>
<dbReference type="AlphaFoldDB" id="A0A8K1FXU3"/>
<protein>
    <submittedName>
        <fullName evidence="2">Uncharacterized protein</fullName>
    </submittedName>
</protein>
<accession>A0A8K1FXU3</accession>
<name>A0A8K1FXU3_9PASS</name>
<organism evidence="2 3">
    <name type="scientific">Zosterops borbonicus</name>
    <dbReference type="NCBI Taxonomy" id="364589"/>
    <lineage>
        <taxon>Eukaryota</taxon>
        <taxon>Metazoa</taxon>
        <taxon>Chordata</taxon>
        <taxon>Craniata</taxon>
        <taxon>Vertebrata</taxon>
        <taxon>Euteleostomi</taxon>
        <taxon>Archelosauria</taxon>
        <taxon>Archosauria</taxon>
        <taxon>Dinosauria</taxon>
        <taxon>Saurischia</taxon>
        <taxon>Theropoda</taxon>
        <taxon>Coelurosauria</taxon>
        <taxon>Aves</taxon>
        <taxon>Neognathae</taxon>
        <taxon>Neoaves</taxon>
        <taxon>Telluraves</taxon>
        <taxon>Australaves</taxon>
        <taxon>Passeriformes</taxon>
        <taxon>Sylvioidea</taxon>
        <taxon>Zosteropidae</taxon>
        <taxon>Zosterops</taxon>
    </lineage>
</organism>
<comment type="caution">
    <text evidence="2">The sequence shown here is derived from an EMBL/GenBank/DDBJ whole genome shotgun (WGS) entry which is preliminary data.</text>
</comment>
<sequence length="118" mass="12823">MLPRRRRQSDGHPGAAGVFCAELGPGWDGPGWPVGLRQRLRLPGSRSAAAWGCQGTRLSLREPGDAPPHRLSTIRADMYGGADETPDPGMDPGMENPEWCGKWEKMGQTLKEFSDPIA</sequence>